<dbReference type="OrthoDB" id="9810773at2"/>
<evidence type="ECO:0000313" key="2">
    <source>
        <dbReference type="Proteomes" id="UP000315252"/>
    </source>
</evidence>
<dbReference type="Pfam" id="PF06347">
    <property type="entry name" value="SH3_4"/>
    <property type="match status" value="2"/>
</dbReference>
<dbReference type="EMBL" id="VHSH01000004">
    <property type="protein sequence ID" value="TQV79937.1"/>
    <property type="molecule type" value="Genomic_DNA"/>
</dbReference>
<name>A0A545TRT2_9PROT</name>
<dbReference type="InterPro" id="IPR010466">
    <property type="entry name" value="DUF1058"/>
</dbReference>
<sequence length="190" mass="21004">MVLFPVKTLRNVLALLTFSALLTSGVSALSFSTIAGLTVSAARAEAQTPKIGKSGLPLPRYVSLAKPKVNLRKGPGLRYPIEWVYRRDRLPVEIIAEFDTWRQIRDWEGTVGWVHRNMLRGRRTVMIKDGTQVLRAGPEDNAQPLLQAEAGVIGRLVDCEGAWCRVEIAGTSGWLRSRDFFGAATSEDVN</sequence>
<accession>A0A545TRT2</accession>
<evidence type="ECO:0008006" key="3">
    <source>
        <dbReference type="Google" id="ProtNLM"/>
    </source>
</evidence>
<organism evidence="1 2">
    <name type="scientific">Denitrobaculum tricleocarpae</name>
    <dbReference type="NCBI Taxonomy" id="2591009"/>
    <lineage>
        <taxon>Bacteria</taxon>
        <taxon>Pseudomonadati</taxon>
        <taxon>Pseudomonadota</taxon>
        <taxon>Alphaproteobacteria</taxon>
        <taxon>Rhodospirillales</taxon>
        <taxon>Rhodospirillaceae</taxon>
        <taxon>Denitrobaculum</taxon>
    </lineage>
</organism>
<reference evidence="1 2" key="1">
    <citation type="submission" date="2019-06" db="EMBL/GenBank/DDBJ databases">
        <title>Whole genome sequence for Rhodospirillaceae sp. R148.</title>
        <authorList>
            <person name="Wang G."/>
        </authorList>
    </citation>
    <scope>NUCLEOTIDE SEQUENCE [LARGE SCALE GENOMIC DNA]</scope>
    <source>
        <strain evidence="1 2">R148</strain>
    </source>
</reference>
<proteinExistence type="predicted"/>
<dbReference type="AlphaFoldDB" id="A0A545TRT2"/>
<gene>
    <name evidence="1" type="ORF">FKG95_14785</name>
</gene>
<protein>
    <recommendedName>
        <fullName evidence="3">SH3 domain-containing protein</fullName>
    </recommendedName>
</protein>
<dbReference type="Gene3D" id="2.30.30.40">
    <property type="entry name" value="SH3 Domains"/>
    <property type="match status" value="1"/>
</dbReference>
<comment type="caution">
    <text evidence="1">The sequence shown here is derived from an EMBL/GenBank/DDBJ whole genome shotgun (WGS) entry which is preliminary data.</text>
</comment>
<dbReference type="Proteomes" id="UP000315252">
    <property type="component" value="Unassembled WGS sequence"/>
</dbReference>
<evidence type="ECO:0000313" key="1">
    <source>
        <dbReference type="EMBL" id="TQV79937.1"/>
    </source>
</evidence>
<keyword evidence="2" id="KW-1185">Reference proteome</keyword>